<reference evidence="11" key="1">
    <citation type="submission" date="2025-08" db="UniProtKB">
        <authorList>
            <consortium name="RefSeq"/>
        </authorList>
    </citation>
    <scope>IDENTIFICATION</scope>
    <source>
        <tissue evidence="11">Leaves</tissue>
    </source>
</reference>
<dbReference type="PANTHER" id="PTHR24286">
    <property type="entry name" value="CYTOCHROME P450 26"/>
    <property type="match status" value="1"/>
</dbReference>
<dbReference type="AlphaFoldDB" id="A0A2I4EH03"/>
<dbReference type="InterPro" id="IPR002401">
    <property type="entry name" value="Cyt_P450_E_grp-I"/>
</dbReference>
<dbReference type="Gene3D" id="1.10.630.10">
    <property type="entry name" value="Cytochrome P450"/>
    <property type="match status" value="1"/>
</dbReference>
<comment type="subcellular location">
    <subcellularLocation>
        <location evidence="2">Membrane</location>
        <topology evidence="2">Single-pass membrane protein</topology>
    </subcellularLocation>
</comment>
<evidence type="ECO:0000256" key="3">
    <source>
        <dbReference type="ARBA" id="ARBA00010617"/>
    </source>
</evidence>
<sequence>MEVFSIFSFFIVSLVCAVSLVFYSFAYKTKEDVPGTKPTLPPGSFGWPIMGETLQFLAAIQQGAAESFVSKRTSKYSCKVFKTSILGEKFIVFSGAAANKFIFFHNSKSLIRWRPPSVQKLFPSIAFVPIEHDAAKARKFMSLFFKFNETQKLVTSIDSISRTHLQNHWENKDEVKVHSMAQLYTFTLACHLFLGINDSEKVSKFLYHFNTLNRGILSLHLNIPGTPFYHAIKAAEALRKEIYSIIKERREALAKNLASPTQDVLTQMIAVPWGEDGFMTELEIADKILAFLIGGHDTTTATITFAMKYLAEMPHHYNEVLREQREITELMKPRDVLCWDDIKKMRYTWNFVNEVMRHRTIIQGSFREAKTDIIYKGYLIPKGWKIYWSVGSTQKNSKYFSEPERFNPIRFEQNGPSPYTYVPFGAGPLMCPGKEYARVTILVFLHHVMKMFKWEPILPSEKIKVELVPTPAEGFPVSISHISK</sequence>
<protein>
    <submittedName>
        <fullName evidence="11">Beta-amyrin 28-monooxygenase-like</fullName>
    </submittedName>
</protein>
<keyword evidence="10" id="KW-1185">Reference proteome</keyword>
<keyword evidence="7 9" id="KW-0408">Iron</keyword>
<comment type="similarity">
    <text evidence="3">Belongs to the cytochrome P450 family.</text>
</comment>
<dbReference type="SUPFAM" id="SSF48264">
    <property type="entry name" value="Cytochrome P450"/>
    <property type="match status" value="1"/>
</dbReference>
<evidence type="ECO:0000256" key="2">
    <source>
        <dbReference type="ARBA" id="ARBA00004167"/>
    </source>
</evidence>
<dbReference type="RefSeq" id="XP_018818682.1">
    <property type="nucleotide sequence ID" value="XM_018963137.2"/>
</dbReference>
<dbReference type="InterPro" id="IPR001128">
    <property type="entry name" value="Cyt_P450"/>
</dbReference>
<dbReference type="FunFam" id="1.10.630.10:FF:000022">
    <property type="entry name" value="Taxadiene 5-alpha hydroxylase"/>
    <property type="match status" value="1"/>
</dbReference>
<accession>A0A2I4EH03</accession>
<evidence type="ECO:0000256" key="7">
    <source>
        <dbReference type="ARBA" id="ARBA00023004"/>
    </source>
</evidence>
<organism evidence="10 11">
    <name type="scientific">Juglans regia</name>
    <name type="common">English walnut</name>
    <dbReference type="NCBI Taxonomy" id="51240"/>
    <lineage>
        <taxon>Eukaryota</taxon>
        <taxon>Viridiplantae</taxon>
        <taxon>Streptophyta</taxon>
        <taxon>Embryophyta</taxon>
        <taxon>Tracheophyta</taxon>
        <taxon>Spermatophyta</taxon>
        <taxon>Magnoliopsida</taxon>
        <taxon>eudicotyledons</taxon>
        <taxon>Gunneridae</taxon>
        <taxon>Pentapetalae</taxon>
        <taxon>rosids</taxon>
        <taxon>fabids</taxon>
        <taxon>Fagales</taxon>
        <taxon>Juglandaceae</taxon>
        <taxon>Juglans</taxon>
    </lineage>
</organism>
<dbReference type="InterPro" id="IPR036396">
    <property type="entry name" value="Cyt_P450_sf"/>
</dbReference>
<dbReference type="PANTHER" id="PTHR24286:SF384">
    <property type="entry name" value="P450, PUTATIVE (EUROFUNG)-RELATED"/>
    <property type="match status" value="1"/>
</dbReference>
<keyword evidence="6" id="KW-0560">Oxidoreductase</keyword>
<comment type="cofactor">
    <cofactor evidence="1 9">
        <name>heme</name>
        <dbReference type="ChEBI" id="CHEBI:30413"/>
    </cofactor>
</comment>
<dbReference type="PRINTS" id="PR00385">
    <property type="entry name" value="P450"/>
</dbReference>
<dbReference type="GO" id="GO:0016020">
    <property type="term" value="C:membrane"/>
    <property type="evidence" value="ECO:0007669"/>
    <property type="project" value="UniProtKB-SubCell"/>
</dbReference>
<feature type="binding site" description="axial binding residue" evidence="9">
    <location>
        <position position="431"/>
    </location>
    <ligand>
        <name>heme</name>
        <dbReference type="ChEBI" id="CHEBI:30413"/>
    </ligand>
    <ligandPart>
        <name>Fe</name>
        <dbReference type="ChEBI" id="CHEBI:18248"/>
    </ligandPart>
</feature>
<evidence type="ECO:0000256" key="9">
    <source>
        <dbReference type="PIRSR" id="PIRSR602401-1"/>
    </source>
</evidence>
<name>A0A2I4EH03_JUGRE</name>
<dbReference type="OrthoDB" id="1372046at2759"/>
<dbReference type="PRINTS" id="PR00463">
    <property type="entry name" value="EP450I"/>
</dbReference>
<dbReference type="GO" id="GO:0005506">
    <property type="term" value="F:iron ion binding"/>
    <property type="evidence" value="ECO:0007669"/>
    <property type="project" value="InterPro"/>
</dbReference>
<evidence type="ECO:0000313" key="11">
    <source>
        <dbReference type="RefSeq" id="XP_018818682.1"/>
    </source>
</evidence>
<evidence type="ECO:0000256" key="5">
    <source>
        <dbReference type="ARBA" id="ARBA00022723"/>
    </source>
</evidence>
<evidence type="ECO:0000256" key="1">
    <source>
        <dbReference type="ARBA" id="ARBA00001971"/>
    </source>
</evidence>
<dbReference type="Gramene" id="Jr06_17900_p1">
    <property type="protein sequence ID" value="cds.Jr06_17900_p1"/>
    <property type="gene ID" value="Jr06_17900"/>
</dbReference>
<keyword evidence="8" id="KW-0503">Monooxygenase</keyword>
<dbReference type="Proteomes" id="UP000235220">
    <property type="component" value="Chromosome 6"/>
</dbReference>
<dbReference type="Pfam" id="PF00067">
    <property type="entry name" value="p450"/>
    <property type="match status" value="1"/>
</dbReference>
<evidence type="ECO:0000256" key="4">
    <source>
        <dbReference type="ARBA" id="ARBA00022617"/>
    </source>
</evidence>
<proteinExistence type="inferred from homology"/>
<dbReference type="GO" id="GO:0016705">
    <property type="term" value="F:oxidoreductase activity, acting on paired donors, with incorporation or reduction of molecular oxygen"/>
    <property type="evidence" value="ECO:0007669"/>
    <property type="project" value="InterPro"/>
</dbReference>
<evidence type="ECO:0000313" key="10">
    <source>
        <dbReference type="Proteomes" id="UP000235220"/>
    </source>
</evidence>
<dbReference type="GO" id="GO:0004497">
    <property type="term" value="F:monooxygenase activity"/>
    <property type="evidence" value="ECO:0000318"/>
    <property type="project" value="GO_Central"/>
</dbReference>
<evidence type="ECO:0000256" key="8">
    <source>
        <dbReference type="ARBA" id="ARBA00023033"/>
    </source>
</evidence>
<evidence type="ECO:0000256" key="6">
    <source>
        <dbReference type="ARBA" id="ARBA00023002"/>
    </source>
</evidence>
<dbReference type="KEGG" id="jre:108989511"/>
<dbReference type="STRING" id="51240.A0A2I4EH03"/>
<keyword evidence="5 9" id="KW-0479">Metal-binding</keyword>
<gene>
    <name evidence="11" type="primary">LOC108989511</name>
</gene>
<dbReference type="GO" id="GO:0020037">
    <property type="term" value="F:heme binding"/>
    <property type="evidence" value="ECO:0007669"/>
    <property type="project" value="InterPro"/>
</dbReference>
<keyword evidence="4 9" id="KW-0349">Heme</keyword>
<dbReference type="GeneID" id="108989511"/>
<dbReference type="CDD" id="cd11043">
    <property type="entry name" value="CYP90-like"/>
    <property type="match status" value="1"/>
</dbReference>